<organism evidence="6 7">
    <name type="scientific">Exilibacterium tricleocarpae</name>
    <dbReference type="NCBI Taxonomy" id="2591008"/>
    <lineage>
        <taxon>Bacteria</taxon>
        <taxon>Pseudomonadati</taxon>
        <taxon>Pseudomonadota</taxon>
        <taxon>Gammaproteobacteria</taxon>
        <taxon>Cellvibrionales</taxon>
        <taxon>Cellvibrionaceae</taxon>
        <taxon>Exilibacterium</taxon>
    </lineage>
</organism>
<feature type="chain" id="PRO_5021762567" description="Fibronectin type-III domain-containing protein" evidence="4">
    <location>
        <begin position="24"/>
        <end position="2147"/>
    </location>
</feature>
<sequence>MLGKVCVYIILVIAGLFQSTAFAYLTSPASRVDDDGSYIIGWERPDRRFSWFVSEYKDGVYAGFVAKKSWGGLWVELEGRTEGVYRYDMRYSYRGEVVRVNSVTVTVEQRPGCTGSIVYTGVSNGTTDNDGGFSISWGAAATGRVTHYLLEQRKDSGNWTPIHQSTALSANVGGLSDGTYTYRVSACNTIADLTLCSSARSAPNAVTVLKKPGVPGAITGPDADTDGSFALSWGAATGTVGSYRLEQKIGSGAWSQIHNSSARSKNISVAGSGTYYYRLRACNGAGCSSYGATKQVNVAIPLPAPAVPGYTGFPAQADTGDYDIRWSAPAGTVAYYQLQEKRNTGNWTAIAASGLRYQARGKPQGQYRYRLRACNSDACSNWNTSALINVHNLDQITPVVTIAPTDEAGSLAYQAAVTGSGDAIVNIPIHTAPGVNGVEPGLSLAYNSGRARQQVTESLPEDVLGYGWRLSGFSQIRRCVIHRSDADIVQLTDDDAICLDGEPLVLVGGSHWQPGALYRTLRDRFIRIELKGTAAAPWFEVTNTSGAVSQYGATANARINVVDSRGESAYFSWQRNRVTDVFGNRITYRYHTDRLTGIAYPLDITYGHNNDAQVTFEYATRNDAQPMPLGPDGIGQGQLVLLHHINVTLDGRLVREYRLVSETAAQGWKRLDQVQVCGFDSSGTNASCLPPLNFDWVVPTGSNALDFKTAINRVTDGHGNITEFDHTMMTQGGSEAQFFERPFGNAIAPADTAPMPADNGWLRCVVTEMRRSNGLGGFHRQTYAYHGKGLINTRNWGFIGYYAQRIRDEQSGITTYRQQRLDFPHFGRVAQVHQYDNLFGGHTETLSKTYTYLANQSLTIGSGTTLVPTMPRRISMVFENDVNLGAQVADTAYQFSGGLLSNTVATQRVVESVSFSGTPVAWGQLPPATLGTVTRSSDSRTTYSNRTAGGAWLIGFAAGQETRWFDGDVSTSPIRTQTVAATPHGNTNAVSTATQYPGDTQYELTTRFDYNTDGYQTGETVSGAGIQPRSINVSSFIDRRYPQTLTNALNQSITSQTDPRFGTPTRITDANNRTTVIDYDNLGRETARTNADGVVFSTVYDACSVIICDSVNGVVPSYRVRTHSSITPTRDTFFDSLGRVMRTAVEAFTGSTWIYQDTYYDNQGRIDRRTQPYYTGESIDFFYYHYDNRDRVVRTVRPDGSEVRMRVQADGAQHQVRITTEHDVLSAGGTPEETQVQHSLYDLTGDLVRTVDAAGTVDEISTVFTYDGSGLILSAQVDASPQNTTTFTYDRAGVQTHIAGPNIGTVRTVRNALGELISHTDNQGNTLSFTYDLLGRLTRQVDAEGTAAWTYDPHNAVGALASRTYKDFSETYRYTTEARLDSITTVITANGFNNTYTHSYGYDTQGRVSAMTYPSGIMVGYDYNARGYLSVLSDKTTASPLKTYQHTDAFGQVTGELYGNGIATTRTFNAKTGALESISSLDAGTIQDNEYRWKSNSVLESRLQRDGATVKKESFIYDGLNRLTRAATLIDGSQTRTLQTHYDRLGNLLGKTSSHTGDITVSGYQYGGTANAGPHAVSAATIDGRTYALHYDANGAIIHYDAPGGDDKWITWNARQLPVDIVVGDSRTDSTPTARDRFWYGPDGQRFYKETRWLDATQTLRTEHTFYIGAYEDLRPANDPDYQRIEKVQLDTHVMQATLTDHLNQVKAQTEYLHRDHLGSVEKVTDEAGNILLDTAFDPFGNRKKEDWRRNLNEQERQRLLEAVNLTTKRGFTNHEHLDRTGIIHMNGRIYDPTLGRFLSPDPYVQFPTFSQSWNRYSYVLNNPLNATDPSGYNSVATDLDLGPCFPFICKPDIDWDPSGLNPLALGWLNNQSNYAFGRQFGGGVLYFTYLAQFDEPIVMGYAPYPVSRERAFAEHALEVANGGSVTEYNNGDVGDLTLGVIQGAIASSVNDTIELLCGLPCLVAPPGANNTDLVVFDPADTNIGQLGQDLGPLVPLGGLAGATRVFLKGATKGIPFGFKNAGDFAQFGKALNSGLAEAGFGGTKALLQGSAVTGKSFRTGKAFDAGRISDFDIALAGPQILARAKQLGIGLRSGGTRTGPLTAAQVQRLGLGGMQSTLSKQAGRPVNFMIYGDAGAAASRAPSIGF</sequence>
<feature type="domain" description="Fibronectin type-III" evidence="5">
    <location>
        <begin position="114"/>
        <end position="194"/>
    </location>
</feature>
<evidence type="ECO:0000256" key="2">
    <source>
        <dbReference type="ARBA" id="ARBA00022525"/>
    </source>
</evidence>
<dbReference type="PANTHER" id="PTHR32305:SF15">
    <property type="entry name" value="PROTEIN RHSA-RELATED"/>
    <property type="match status" value="1"/>
</dbReference>
<dbReference type="SMART" id="SM00060">
    <property type="entry name" value="FN3"/>
    <property type="match status" value="3"/>
</dbReference>
<dbReference type="GO" id="GO:0005737">
    <property type="term" value="C:cytoplasm"/>
    <property type="evidence" value="ECO:0007669"/>
    <property type="project" value="InterPro"/>
</dbReference>
<evidence type="ECO:0000313" key="6">
    <source>
        <dbReference type="EMBL" id="TQV78840.1"/>
    </source>
</evidence>
<evidence type="ECO:0000256" key="1">
    <source>
        <dbReference type="ARBA" id="ARBA00004613"/>
    </source>
</evidence>
<evidence type="ECO:0000256" key="4">
    <source>
        <dbReference type="SAM" id="SignalP"/>
    </source>
</evidence>
<dbReference type="GO" id="GO:0005576">
    <property type="term" value="C:extracellular region"/>
    <property type="evidence" value="ECO:0007669"/>
    <property type="project" value="UniProtKB-SubCell"/>
</dbReference>
<dbReference type="OrthoDB" id="7059642at2"/>
<dbReference type="InterPro" id="IPR031325">
    <property type="entry name" value="RHS_repeat"/>
</dbReference>
<dbReference type="InterPro" id="IPR003284">
    <property type="entry name" value="Sal_SpvB"/>
</dbReference>
<dbReference type="Gene3D" id="2.60.40.10">
    <property type="entry name" value="Immunoglobulins"/>
    <property type="match status" value="3"/>
</dbReference>
<dbReference type="InterPro" id="IPR050708">
    <property type="entry name" value="T6SS_VgrG/RHS"/>
</dbReference>
<proteinExistence type="predicted"/>
<dbReference type="EMBL" id="VHSG01000012">
    <property type="protein sequence ID" value="TQV78840.1"/>
    <property type="molecule type" value="Genomic_DNA"/>
</dbReference>
<accession>A0A545TNN7</accession>
<dbReference type="Proteomes" id="UP000319732">
    <property type="component" value="Unassembled WGS sequence"/>
</dbReference>
<dbReference type="SUPFAM" id="SSF49265">
    <property type="entry name" value="Fibronectin type III"/>
    <property type="match status" value="1"/>
</dbReference>
<comment type="subcellular location">
    <subcellularLocation>
        <location evidence="1">Secreted</location>
    </subcellularLocation>
</comment>
<dbReference type="InterPro" id="IPR013783">
    <property type="entry name" value="Ig-like_fold"/>
</dbReference>
<dbReference type="Pfam" id="PF03534">
    <property type="entry name" value="SpvB"/>
    <property type="match status" value="1"/>
</dbReference>
<evidence type="ECO:0000256" key="3">
    <source>
        <dbReference type="ARBA" id="ARBA00023026"/>
    </source>
</evidence>
<keyword evidence="3" id="KW-0843">Virulence</keyword>
<keyword evidence="4" id="KW-0732">Signal</keyword>
<dbReference type="PANTHER" id="PTHR32305">
    <property type="match status" value="1"/>
</dbReference>
<gene>
    <name evidence="6" type="ORF">FKG94_12530</name>
</gene>
<keyword evidence="2" id="KW-0964">Secreted</keyword>
<dbReference type="InterPro" id="IPR006530">
    <property type="entry name" value="YD"/>
</dbReference>
<evidence type="ECO:0000313" key="7">
    <source>
        <dbReference type="Proteomes" id="UP000319732"/>
    </source>
</evidence>
<dbReference type="InterPro" id="IPR003961">
    <property type="entry name" value="FN3_dom"/>
</dbReference>
<dbReference type="NCBIfam" id="TIGR03696">
    <property type="entry name" value="Rhs_assc_core"/>
    <property type="match status" value="1"/>
</dbReference>
<name>A0A545TNN7_9GAMM</name>
<dbReference type="InterPro" id="IPR036116">
    <property type="entry name" value="FN3_sf"/>
</dbReference>
<feature type="domain" description="Fibronectin type-III" evidence="5">
    <location>
        <begin position="305"/>
        <end position="380"/>
    </location>
</feature>
<dbReference type="CDD" id="cd00063">
    <property type="entry name" value="FN3"/>
    <property type="match status" value="2"/>
</dbReference>
<evidence type="ECO:0000259" key="5">
    <source>
        <dbReference type="SMART" id="SM00060"/>
    </source>
</evidence>
<dbReference type="InterPro" id="IPR022385">
    <property type="entry name" value="Rhs_assc_core"/>
</dbReference>
<protein>
    <recommendedName>
        <fullName evidence="5">Fibronectin type-III domain-containing protein</fullName>
    </recommendedName>
</protein>
<dbReference type="NCBIfam" id="TIGR01643">
    <property type="entry name" value="YD_repeat_2x"/>
    <property type="match status" value="1"/>
</dbReference>
<dbReference type="Gene3D" id="2.180.10.10">
    <property type="entry name" value="RHS repeat-associated core"/>
    <property type="match status" value="1"/>
</dbReference>
<dbReference type="Pfam" id="PF05593">
    <property type="entry name" value="RHS_repeat"/>
    <property type="match status" value="1"/>
</dbReference>
<dbReference type="RefSeq" id="WP_142904675.1">
    <property type="nucleotide sequence ID" value="NZ_ML660093.1"/>
</dbReference>
<comment type="caution">
    <text evidence="6">The sequence shown here is derived from an EMBL/GenBank/DDBJ whole genome shotgun (WGS) entry which is preliminary data.</text>
</comment>
<keyword evidence="7" id="KW-1185">Reference proteome</keyword>
<reference evidence="6 7" key="1">
    <citation type="submission" date="2019-06" db="EMBL/GenBank/DDBJ databases">
        <title>Whole genome sequence for Cellvibrionaceae sp. R142.</title>
        <authorList>
            <person name="Wang G."/>
        </authorList>
    </citation>
    <scope>NUCLEOTIDE SEQUENCE [LARGE SCALE GENOMIC DNA]</scope>
    <source>
        <strain evidence="6 7">R142</strain>
    </source>
</reference>
<feature type="signal peptide" evidence="4">
    <location>
        <begin position="1"/>
        <end position="23"/>
    </location>
</feature>
<feature type="domain" description="Fibronectin type-III" evidence="5">
    <location>
        <begin position="212"/>
        <end position="288"/>
    </location>
</feature>